<dbReference type="InterPro" id="IPR001119">
    <property type="entry name" value="SLH_dom"/>
</dbReference>
<gene>
    <name evidence="4" type="ORF">M1R53_00325</name>
</gene>
<evidence type="ECO:0000259" key="3">
    <source>
        <dbReference type="PROSITE" id="PS51272"/>
    </source>
</evidence>
<feature type="chain" id="PRO_5038956641" evidence="2">
    <location>
        <begin position="26"/>
        <end position="826"/>
    </location>
</feature>
<organism evidence="4 5">
    <name type="scientific">Fenollaria massiliensis</name>
    <dbReference type="NCBI Taxonomy" id="938288"/>
    <lineage>
        <taxon>Bacteria</taxon>
        <taxon>Bacillati</taxon>
        <taxon>Bacillota</taxon>
        <taxon>Clostridia</taxon>
        <taxon>Eubacteriales</taxon>
        <taxon>Fenollaria</taxon>
    </lineage>
</organism>
<sequence>MKMKRILSFVLAFVLVASTINVGFAQGEVKTNKDKIDYLVEKGYVLGDAKGLRLSDSITREEFAVMLTKVLNKENAAKAAMNVPSAFKDMAVDRWSNGFVNIASELKIIAGYSDGTFRPRRNVSYQEAIKMLAVAAGGTDIKPATQGEWAAPFISYAANKGILNGLSDLKYKDQATRENVFVMIYNYLNGVKEAELSKLTAIVTKTNANSNLSEKQAEIVVLKSSLDGFKEGNSYIVDLKDGMDPMDIVGRVYDLDIDEKNMIKTYRDSAIAQTEIAPINIKGLRLYVGDSTKDSTILEDKAALTEQKFRGAAVNGKYFDLFTDFAKEINYKADFAYVTSVNAKVVYIKAYTFNDIMPVFSYDNGAVKAIDDESAAIVKRNLKKAYLYDNGKLMPMDPAKLEKYDVLHFYSSDEAIVVKNKLEGQGARYKLSKGGAYINLADKDYKLSDEKSRRAVATVDEKIFSQVNAANYNDEVKLLINEKVNLALDIFGNVQVIYGKLSFDEDVFMIDRVTTNAVALIDRNGKEIRVQDSLDLRIYREGKEIRLSELNNQDIVYAIYNKDAVQKIFVLNGLKDYDKSFKPLDKDGKTYKVFAPTKSVKRSSIYVAGKEVNLLDNTVLYNLVQVGKNYKVETISLDEVKNAGFDKTVTAYVFTVKDLKDKNVTKYDSFHGADDAPVAILFKNVEKKKVVDKEDIIELRSAYDAKIDKSFEGYDKNQTLRVYETNGEKFENCKAGDIVKLSLDKDGKVLRLDKLITDLSEEYTVQNVLYDAGGSEKLVLKDSKGKEVTVFANDKRVVFGRNYAKDSVIKIALNENGEAFIISVIK</sequence>
<evidence type="ECO:0000313" key="5">
    <source>
        <dbReference type="Proteomes" id="UP000831151"/>
    </source>
</evidence>
<keyword evidence="2" id="KW-0732">Signal</keyword>
<accession>A0A9E7DJL9</accession>
<evidence type="ECO:0000256" key="1">
    <source>
        <dbReference type="ARBA" id="ARBA00022737"/>
    </source>
</evidence>
<reference evidence="4" key="1">
    <citation type="submission" date="2022-04" db="EMBL/GenBank/DDBJ databases">
        <title>Complete genome sequences of Ezakiella coagulans and Fenollaria massiliensis.</title>
        <authorList>
            <person name="France M.T."/>
            <person name="Clifford J."/>
            <person name="Narina S."/>
            <person name="Rutt L."/>
            <person name="Ravel J."/>
        </authorList>
    </citation>
    <scope>NUCLEOTIDE SEQUENCE</scope>
    <source>
        <strain evidence="4">C0061C2</strain>
    </source>
</reference>
<protein>
    <submittedName>
        <fullName evidence="4">S-layer homology domain-containing protein</fullName>
    </submittedName>
</protein>
<dbReference type="EMBL" id="CP096649">
    <property type="protein sequence ID" value="UQK59150.1"/>
    <property type="molecule type" value="Genomic_DNA"/>
</dbReference>
<evidence type="ECO:0000313" key="4">
    <source>
        <dbReference type="EMBL" id="UQK59150.1"/>
    </source>
</evidence>
<evidence type="ECO:0000256" key="2">
    <source>
        <dbReference type="SAM" id="SignalP"/>
    </source>
</evidence>
<dbReference type="AlphaFoldDB" id="A0A9E7DJL9"/>
<name>A0A9E7DJL9_9FIRM</name>
<dbReference type="Proteomes" id="UP000831151">
    <property type="component" value="Chromosome"/>
</dbReference>
<feature type="domain" description="SLH" evidence="3">
    <location>
        <begin position="19"/>
        <end position="81"/>
    </location>
</feature>
<feature type="signal peptide" evidence="2">
    <location>
        <begin position="1"/>
        <end position="25"/>
    </location>
</feature>
<dbReference type="PROSITE" id="PS51272">
    <property type="entry name" value="SLH"/>
    <property type="match status" value="2"/>
</dbReference>
<keyword evidence="5" id="KW-1185">Reference proteome</keyword>
<feature type="domain" description="SLH" evidence="3">
    <location>
        <begin position="83"/>
        <end position="146"/>
    </location>
</feature>
<keyword evidence="1" id="KW-0677">Repeat</keyword>
<dbReference type="RefSeq" id="WP_249242662.1">
    <property type="nucleotide sequence ID" value="NZ_CP096649.1"/>
</dbReference>
<dbReference type="KEGG" id="fms:M1R53_00325"/>
<dbReference type="Pfam" id="PF00395">
    <property type="entry name" value="SLH"/>
    <property type="match status" value="1"/>
</dbReference>
<proteinExistence type="predicted"/>